<gene>
    <name evidence="4" type="ORF">SAMN05216278_3734</name>
</gene>
<evidence type="ECO:0000313" key="5">
    <source>
        <dbReference type="Proteomes" id="UP000199289"/>
    </source>
</evidence>
<organism evidence="4 5">
    <name type="scientific">Halopelagius longus</name>
    <dbReference type="NCBI Taxonomy" id="1236180"/>
    <lineage>
        <taxon>Archaea</taxon>
        <taxon>Methanobacteriati</taxon>
        <taxon>Methanobacteriota</taxon>
        <taxon>Stenosarchaea group</taxon>
        <taxon>Halobacteria</taxon>
        <taxon>Halobacteriales</taxon>
        <taxon>Haloferacaceae</taxon>
    </lineage>
</organism>
<feature type="region of interest" description="Disordered" evidence="2">
    <location>
        <begin position="614"/>
        <end position="637"/>
    </location>
</feature>
<dbReference type="Proteomes" id="UP000199289">
    <property type="component" value="Unassembled WGS sequence"/>
</dbReference>
<protein>
    <recommendedName>
        <fullName evidence="6">DUF4129 domain-containing protein</fullName>
    </recommendedName>
</protein>
<sequence length="738" mass="79691">MCSDREDSTVQGSHRWVAVSLLVALAVVVSGVAGPVTAQTQDAGPRDSDGFAQQSTPENATGTAEAANNSTARHVNPDNATDEETISELERVLAERLSGRLNESAARLSEGEYNRAQGELDEEYADLLSKYAEIEAERGNEELASEFERAAIEQRNLTLAAQEFNETLEAYQEAKRRGDEEEARRLAHRLNNISTRANVSEDRVREAYTNLSRETDENFSEARTRVAAVEENLTSTRNEIVAAELRATRLTLTTDDSHASFVDPMRVEGRLTLPNGSAVAEREITVAVGDRRYRTQTDSEGRFQLDYRPTTLSVNASEVTVRYVPDGASVYTASNGTLPISVEQVTATVDVEERTDRAAYGEQVVARGTLSVDGRPVPNYPLSIGTGGQSFVTSQTTGEGSFSANGSLPASVPSGERPLEVESTRSDAAVAVSARGEDFVVESTPTNLTLSVRQNGSSAVATGRLTTEDGQAIEGQPVRLSVGGETVERVETDADGRYEIRVGSGDVGSPTMAAAFDGSGSNLESSRATARLADGSWSNESEANASGGIGGEEAPSGTNRLMNSLFGWLFGSEGGGGGGSEFGDEPRDFTGVGIVAVVLASGWFLVRRLRSRRENETNDVEEETESEDTSETESPTAVFTADELLERGRVEQAIRLAYRSVQTAVTPMLDGSRRRQTHRQFYRACRRSGIAPQDDLDTLIETYEVAVYGEQTDDAGRVHEAVEAAQRLVRQFREDDAE</sequence>
<feature type="compositionally biased region" description="Acidic residues" evidence="2">
    <location>
        <begin position="617"/>
        <end position="631"/>
    </location>
</feature>
<keyword evidence="1" id="KW-0175">Coiled coil</keyword>
<feature type="region of interest" description="Disordered" evidence="2">
    <location>
        <begin position="393"/>
        <end position="422"/>
    </location>
</feature>
<dbReference type="AlphaFoldDB" id="A0A1H1GKG4"/>
<feature type="transmembrane region" description="Helical" evidence="3">
    <location>
        <begin position="589"/>
        <end position="606"/>
    </location>
</feature>
<evidence type="ECO:0000256" key="3">
    <source>
        <dbReference type="SAM" id="Phobius"/>
    </source>
</evidence>
<reference evidence="5" key="1">
    <citation type="submission" date="2016-10" db="EMBL/GenBank/DDBJ databases">
        <authorList>
            <person name="Varghese N."/>
            <person name="Submissions S."/>
        </authorList>
    </citation>
    <scope>NUCLEOTIDE SEQUENCE [LARGE SCALE GENOMIC DNA]</scope>
    <source>
        <strain evidence="5">CGMCC 1.12397</strain>
    </source>
</reference>
<feature type="compositionally biased region" description="Low complexity" evidence="2">
    <location>
        <begin position="59"/>
        <end position="72"/>
    </location>
</feature>
<evidence type="ECO:0000256" key="1">
    <source>
        <dbReference type="SAM" id="Coils"/>
    </source>
</evidence>
<proteinExistence type="predicted"/>
<feature type="region of interest" description="Disordered" evidence="2">
    <location>
        <begin position="38"/>
        <end position="82"/>
    </location>
</feature>
<feature type="compositionally biased region" description="Polar residues" evidence="2">
    <location>
        <begin position="393"/>
        <end position="408"/>
    </location>
</feature>
<keyword evidence="3" id="KW-0472">Membrane</keyword>
<evidence type="ECO:0000256" key="2">
    <source>
        <dbReference type="SAM" id="MobiDB-lite"/>
    </source>
</evidence>
<dbReference type="InterPro" id="IPR013783">
    <property type="entry name" value="Ig-like_fold"/>
</dbReference>
<dbReference type="EMBL" id="FNKQ01000006">
    <property type="protein sequence ID" value="SDR13732.1"/>
    <property type="molecule type" value="Genomic_DNA"/>
</dbReference>
<evidence type="ECO:0008006" key="6">
    <source>
        <dbReference type="Google" id="ProtNLM"/>
    </source>
</evidence>
<feature type="region of interest" description="Disordered" evidence="2">
    <location>
        <begin position="531"/>
        <end position="557"/>
    </location>
</feature>
<name>A0A1H1GKG4_9EURY</name>
<dbReference type="Gene3D" id="2.60.40.10">
    <property type="entry name" value="Immunoglobulins"/>
    <property type="match status" value="1"/>
</dbReference>
<accession>A0A1H1GKG4</accession>
<feature type="coiled-coil region" evidence="1">
    <location>
        <begin position="117"/>
        <end position="181"/>
    </location>
</feature>
<feature type="coiled-coil region" evidence="1">
    <location>
        <begin position="219"/>
        <end position="246"/>
    </location>
</feature>
<evidence type="ECO:0000313" key="4">
    <source>
        <dbReference type="EMBL" id="SDR13732.1"/>
    </source>
</evidence>
<keyword evidence="3" id="KW-0812">Transmembrane</keyword>
<keyword evidence="3" id="KW-1133">Transmembrane helix</keyword>